<evidence type="ECO:0000313" key="1">
    <source>
        <dbReference type="EMBL" id="MDK7395067.1"/>
    </source>
</evidence>
<dbReference type="Proteomes" id="UP001174229">
    <property type="component" value="Unassembled WGS sequence"/>
</dbReference>
<dbReference type="RefSeq" id="WP_000724271.1">
    <property type="nucleotide sequence ID" value="NZ_CP086329.1"/>
</dbReference>
<evidence type="ECO:0008006" key="3">
    <source>
        <dbReference type="Google" id="ProtNLM"/>
    </source>
</evidence>
<accession>A0AAW6Z2W8</accession>
<dbReference type="GeneID" id="92804058"/>
<gene>
    <name evidence="1" type="ORF">OWO78_27470</name>
</gene>
<dbReference type="AlphaFoldDB" id="A0AAW6Z2W8"/>
<organism evidence="1 2">
    <name type="scientific">Bacillus pacificus</name>
    <dbReference type="NCBI Taxonomy" id="2026187"/>
    <lineage>
        <taxon>Bacteria</taxon>
        <taxon>Bacillati</taxon>
        <taxon>Bacillota</taxon>
        <taxon>Bacilli</taxon>
        <taxon>Bacillales</taxon>
        <taxon>Bacillaceae</taxon>
        <taxon>Bacillus</taxon>
        <taxon>Bacillus cereus group</taxon>
    </lineage>
</organism>
<name>A0AAW6Z2W8_9BACI</name>
<proteinExistence type="predicted"/>
<dbReference type="EMBL" id="JAPNPE010000027">
    <property type="protein sequence ID" value="MDK7395067.1"/>
    <property type="molecule type" value="Genomic_DNA"/>
</dbReference>
<protein>
    <recommendedName>
        <fullName evidence="3">Transposase</fullName>
    </recommendedName>
</protein>
<evidence type="ECO:0000313" key="2">
    <source>
        <dbReference type="Proteomes" id="UP001174229"/>
    </source>
</evidence>
<reference evidence="1" key="1">
    <citation type="submission" date="2022-11" db="EMBL/GenBank/DDBJ databases">
        <title>WGS-based characterization of Bacillus cereus isolated from food &amp; feed additives.</title>
        <authorList>
            <person name="Bogaerts B."/>
            <person name="Fraiture M.-A."/>
            <person name="Roosens N.H.C."/>
            <person name="De Keersmaecker S.C.J."/>
            <person name="Vanneste K."/>
        </authorList>
    </citation>
    <scope>NUCLEOTIDE SEQUENCE</scope>
    <source>
        <strain evidence="1">74.2</strain>
    </source>
</reference>
<comment type="caution">
    <text evidence="1">The sequence shown here is derived from an EMBL/GenBank/DDBJ whole genome shotgun (WGS) entry which is preliminary data.</text>
</comment>
<sequence length="46" mass="5410">MKKISPVAWQHINFYGRYEFNIQQESVDLDAIIQELAQLNVISETE</sequence>